<feature type="region of interest" description="Disordered" evidence="1">
    <location>
        <begin position="54"/>
        <end position="131"/>
    </location>
</feature>
<keyword evidence="2" id="KW-0812">Transmembrane</keyword>
<keyword evidence="2" id="KW-0472">Membrane</keyword>
<dbReference type="AlphaFoldDB" id="A0A9P7ZCF8"/>
<reference evidence="3" key="1">
    <citation type="journal article" date="2021" name="IMA Fungus">
        <title>Genomic characterization of three marine fungi, including Emericellopsis atlantica sp. nov. with signatures of a generalist lifestyle and marine biomass degradation.</title>
        <authorList>
            <person name="Hagestad O.C."/>
            <person name="Hou L."/>
            <person name="Andersen J.H."/>
            <person name="Hansen E.H."/>
            <person name="Altermark B."/>
            <person name="Li C."/>
            <person name="Kuhnert E."/>
            <person name="Cox R.J."/>
            <person name="Crous P.W."/>
            <person name="Spatafora J.W."/>
            <person name="Lail K."/>
            <person name="Amirebrahimi M."/>
            <person name="Lipzen A."/>
            <person name="Pangilinan J."/>
            <person name="Andreopoulos W."/>
            <person name="Hayes R.D."/>
            <person name="Ng V."/>
            <person name="Grigoriev I.V."/>
            <person name="Jackson S.A."/>
            <person name="Sutton T.D.S."/>
            <person name="Dobson A.D.W."/>
            <person name="Rama T."/>
        </authorList>
    </citation>
    <scope>NUCLEOTIDE SEQUENCE</scope>
    <source>
        <strain evidence="3">TRa3180A</strain>
    </source>
</reference>
<organism evidence="3 4">
    <name type="scientific">Calycina marina</name>
    <dbReference type="NCBI Taxonomy" id="1763456"/>
    <lineage>
        <taxon>Eukaryota</taxon>
        <taxon>Fungi</taxon>
        <taxon>Dikarya</taxon>
        <taxon>Ascomycota</taxon>
        <taxon>Pezizomycotina</taxon>
        <taxon>Leotiomycetes</taxon>
        <taxon>Helotiales</taxon>
        <taxon>Pezizellaceae</taxon>
        <taxon>Calycina</taxon>
    </lineage>
</organism>
<keyword evidence="2" id="KW-1133">Transmembrane helix</keyword>
<evidence type="ECO:0000313" key="4">
    <source>
        <dbReference type="Proteomes" id="UP000887226"/>
    </source>
</evidence>
<feature type="transmembrane region" description="Helical" evidence="2">
    <location>
        <begin position="136"/>
        <end position="154"/>
    </location>
</feature>
<name>A0A9P7ZCF8_9HELO</name>
<feature type="compositionally biased region" description="Low complexity" evidence="1">
    <location>
        <begin position="113"/>
        <end position="131"/>
    </location>
</feature>
<comment type="caution">
    <text evidence="3">The sequence shown here is derived from an EMBL/GenBank/DDBJ whole genome shotgun (WGS) entry which is preliminary data.</text>
</comment>
<feature type="compositionally biased region" description="Low complexity" evidence="1">
    <location>
        <begin position="54"/>
        <end position="86"/>
    </location>
</feature>
<accession>A0A9P7ZCF8</accession>
<sequence length="158" mass="15814">MAEDTSADFYAQTTFPATLSAFTSGLTGPPYSFLNTVGQHSSDSDGFTIQTQTSLTSSSDDFTIQTQTSLTSSSDGGPSVTTTPSTTGGGGPIESVSLTTTTTPETTGGGGSISSISSSTSSSSTPSTTPSGAAQINASAGLLGLVLLVWMGFFSTRY</sequence>
<evidence type="ECO:0000313" key="3">
    <source>
        <dbReference type="EMBL" id="KAG9249277.1"/>
    </source>
</evidence>
<dbReference type="EMBL" id="MU253737">
    <property type="protein sequence ID" value="KAG9249277.1"/>
    <property type="molecule type" value="Genomic_DNA"/>
</dbReference>
<evidence type="ECO:0000256" key="1">
    <source>
        <dbReference type="SAM" id="MobiDB-lite"/>
    </source>
</evidence>
<proteinExistence type="predicted"/>
<dbReference type="Proteomes" id="UP000887226">
    <property type="component" value="Unassembled WGS sequence"/>
</dbReference>
<gene>
    <name evidence="3" type="ORF">BJ878DRAFT_484610</name>
</gene>
<protein>
    <submittedName>
        <fullName evidence="3">Uncharacterized protein</fullName>
    </submittedName>
</protein>
<evidence type="ECO:0000256" key="2">
    <source>
        <dbReference type="SAM" id="Phobius"/>
    </source>
</evidence>
<keyword evidence="4" id="KW-1185">Reference proteome</keyword>